<protein>
    <submittedName>
        <fullName evidence="8">DoxX family protein</fullName>
    </submittedName>
</protein>
<evidence type="ECO:0000313" key="9">
    <source>
        <dbReference type="Proteomes" id="UP001236014"/>
    </source>
</evidence>
<dbReference type="EMBL" id="CP127294">
    <property type="protein sequence ID" value="WIX80699.1"/>
    <property type="molecule type" value="Genomic_DNA"/>
</dbReference>
<reference evidence="8 9" key="1">
    <citation type="submission" date="2023-06" db="EMBL/GenBank/DDBJ databases">
        <authorList>
            <person name="Oyuntsetseg B."/>
            <person name="Kim S.B."/>
        </authorList>
    </citation>
    <scope>NUCLEOTIDE SEQUENCE [LARGE SCALE GENOMIC DNA]</scope>
    <source>
        <strain evidence="8 9">2-15</strain>
    </source>
</reference>
<name>A0A9Y2IIR3_9PSEU</name>
<feature type="transmembrane region" description="Helical" evidence="7">
    <location>
        <begin position="72"/>
        <end position="91"/>
    </location>
</feature>
<keyword evidence="6 7" id="KW-0472">Membrane</keyword>
<feature type="transmembrane region" description="Helical" evidence="7">
    <location>
        <begin position="47"/>
        <end position="65"/>
    </location>
</feature>
<dbReference type="KEGG" id="acab:QRX50_08015"/>
<keyword evidence="3" id="KW-1003">Cell membrane</keyword>
<dbReference type="GO" id="GO:0005886">
    <property type="term" value="C:plasma membrane"/>
    <property type="evidence" value="ECO:0007669"/>
    <property type="project" value="UniProtKB-SubCell"/>
</dbReference>
<dbReference type="RefSeq" id="WP_285971322.1">
    <property type="nucleotide sequence ID" value="NZ_CP127294.1"/>
</dbReference>
<dbReference type="PANTHER" id="PTHR33452:SF4">
    <property type="entry name" value="BLL4328 PROTEIN"/>
    <property type="match status" value="1"/>
</dbReference>
<comment type="subcellular location">
    <subcellularLocation>
        <location evidence="1">Cell membrane</location>
        <topology evidence="1">Multi-pass membrane protein</topology>
    </subcellularLocation>
</comment>
<dbReference type="Proteomes" id="UP001236014">
    <property type="component" value="Chromosome"/>
</dbReference>
<accession>A0A9Y2IIR3</accession>
<keyword evidence="4 7" id="KW-0812">Transmembrane</keyword>
<comment type="similarity">
    <text evidence="2">Belongs to the DoxX family.</text>
</comment>
<dbReference type="InterPro" id="IPR032808">
    <property type="entry name" value="DoxX"/>
</dbReference>
<proteinExistence type="inferred from homology"/>
<organism evidence="8 9">
    <name type="scientific">Amycolatopsis carbonis</name>
    <dbReference type="NCBI Taxonomy" id="715471"/>
    <lineage>
        <taxon>Bacteria</taxon>
        <taxon>Bacillati</taxon>
        <taxon>Actinomycetota</taxon>
        <taxon>Actinomycetes</taxon>
        <taxon>Pseudonocardiales</taxon>
        <taxon>Pseudonocardiaceae</taxon>
        <taxon>Amycolatopsis</taxon>
    </lineage>
</organism>
<dbReference type="Pfam" id="PF07681">
    <property type="entry name" value="DoxX"/>
    <property type="match status" value="1"/>
</dbReference>
<dbReference type="PANTHER" id="PTHR33452">
    <property type="entry name" value="OXIDOREDUCTASE CATD-RELATED"/>
    <property type="match status" value="1"/>
</dbReference>
<sequence length="140" mass="14804">MKLFDRGRDHVLALFRIVLGFLFFCQGASTVFGLWGHHATAVGTWPGWWAALIQLLGGAAVTLGIGTRVAAVICSGSMAFAYFTVHIGKAVLPIENGGEQAAIFAWAFLLLAFTGGGHWALTDLFRRTRAVPATGTVAAG</sequence>
<evidence type="ECO:0000256" key="6">
    <source>
        <dbReference type="ARBA" id="ARBA00023136"/>
    </source>
</evidence>
<feature type="transmembrane region" description="Helical" evidence="7">
    <location>
        <begin position="103"/>
        <end position="121"/>
    </location>
</feature>
<dbReference type="InterPro" id="IPR051907">
    <property type="entry name" value="DoxX-like_oxidoreductase"/>
</dbReference>
<keyword evidence="5 7" id="KW-1133">Transmembrane helix</keyword>
<evidence type="ECO:0000256" key="1">
    <source>
        <dbReference type="ARBA" id="ARBA00004651"/>
    </source>
</evidence>
<evidence type="ECO:0000256" key="2">
    <source>
        <dbReference type="ARBA" id="ARBA00006679"/>
    </source>
</evidence>
<evidence type="ECO:0000256" key="7">
    <source>
        <dbReference type="SAM" id="Phobius"/>
    </source>
</evidence>
<gene>
    <name evidence="8" type="ORF">QRX50_08015</name>
</gene>
<keyword evidence="9" id="KW-1185">Reference proteome</keyword>
<evidence type="ECO:0000313" key="8">
    <source>
        <dbReference type="EMBL" id="WIX80699.1"/>
    </source>
</evidence>
<evidence type="ECO:0000256" key="5">
    <source>
        <dbReference type="ARBA" id="ARBA00022989"/>
    </source>
</evidence>
<feature type="transmembrane region" description="Helical" evidence="7">
    <location>
        <begin position="12"/>
        <end position="35"/>
    </location>
</feature>
<evidence type="ECO:0000256" key="4">
    <source>
        <dbReference type="ARBA" id="ARBA00022692"/>
    </source>
</evidence>
<evidence type="ECO:0000256" key="3">
    <source>
        <dbReference type="ARBA" id="ARBA00022475"/>
    </source>
</evidence>
<dbReference type="AlphaFoldDB" id="A0A9Y2IIR3"/>